<dbReference type="KEGG" id="olu:OSTLU_32718"/>
<dbReference type="InterPro" id="IPR027640">
    <property type="entry name" value="Kinesin-like_fam"/>
</dbReference>
<dbReference type="GO" id="GO:0007018">
    <property type="term" value="P:microtubule-based movement"/>
    <property type="evidence" value="ECO:0007669"/>
    <property type="project" value="InterPro"/>
</dbReference>
<dbReference type="PANTHER" id="PTHR24115">
    <property type="entry name" value="KINESIN-RELATED"/>
    <property type="match status" value="1"/>
</dbReference>
<keyword evidence="2" id="KW-0547">Nucleotide-binding</keyword>
<dbReference type="EMBL" id="CP000587">
    <property type="protein sequence ID" value="ABO97025.1"/>
    <property type="molecule type" value="Genomic_DNA"/>
</dbReference>
<dbReference type="OMA" id="ERCQINT"/>
<accession>A4S0E7</accession>
<dbReference type="GO" id="GO:0005871">
    <property type="term" value="C:kinesin complex"/>
    <property type="evidence" value="ECO:0007669"/>
    <property type="project" value="TreeGrafter"/>
</dbReference>
<keyword evidence="2" id="KW-0067">ATP-binding</keyword>
<protein>
    <recommendedName>
        <fullName evidence="4">Kinesin motor domain-containing protein</fullName>
    </recommendedName>
</protein>
<sequence length="384" mass="41560">MVGRVAVFARVRPRDGRGREEDDGEGAEAGGEDGDGAGRRGAWIEDGRVVSVKSTTSVNGVTRRFAVDGAFDGRATQREVYAETCAPVLEAVRSGCRGCVLAYGQTGSGKTYSLLNGGGDRAEREASTSEGGNGGPGLVPRIAVDCFARAASDARHAYEVSCAMAQIYNEQVDDLVAKKSGLRVVPASDGSGWEIENLSWTPCRSAEDVLECFRRGRSRLVYAETHMNKQSSRSHCVFQMKIERIERPIEADVDRDEDEDEDGTAQLVAVEKRLGLLTIVDLAGSERQKKTQNVGARFKEALNINTSLLALGNVVSALAAGHRHIPYRDSTLTKILEPSLNGKSRTVLLVCVSSEIEHANESANSLDFATRAMRIVTSPERWRV</sequence>
<dbReference type="Gramene" id="ABO97025">
    <property type="protein sequence ID" value="ABO97025"/>
    <property type="gene ID" value="OSTLU_32718"/>
</dbReference>
<name>A4S0E7_OSTLU</name>
<evidence type="ECO:0000313" key="6">
    <source>
        <dbReference type="Proteomes" id="UP000001568"/>
    </source>
</evidence>
<evidence type="ECO:0000256" key="3">
    <source>
        <dbReference type="SAM" id="MobiDB-lite"/>
    </source>
</evidence>
<dbReference type="GeneID" id="5002940"/>
<keyword evidence="6" id="KW-1185">Reference proteome</keyword>
<feature type="region of interest" description="Disordered" evidence="3">
    <location>
        <begin position="12"/>
        <end position="42"/>
    </location>
</feature>
<feature type="binding site" evidence="2">
    <location>
        <begin position="104"/>
        <end position="111"/>
    </location>
    <ligand>
        <name>ATP</name>
        <dbReference type="ChEBI" id="CHEBI:30616"/>
    </ligand>
</feature>
<evidence type="ECO:0000256" key="2">
    <source>
        <dbReference type="PROSITE-ProRule" id="PRU00283"/>
    </source>
</evidence>
<dbReference type="GO" id="GO:0016887">
    <property type="term" value="F:ATP hydrolysis activity"/>
    <property type="evidence" value="ECO:0007669"/>
    <property type="project" value="TreeGrafter"/>
</dbReference>
<comment type="similarity">
    <text evidence="2">Belongs to the TRAFAC class myosin-kinesin ATPase superfamily. Kinesin family.</text>
</comment>
<dbReference type="SMART" id="SM00129">
    <property type="entry name" value="KISc"/>
    <property type="match status" value="1"/>
</dbReference>
<keyword evidence="1 2" id="KW-0505">Motor protein</keyword>
<dbReference type="InterPro" id="IPR001752">
    <property type="entry name" value="Kinesin_motor_dom"/>
</dbReference>
<dbReference type="Proteomes" id="UP000001568">
    <property type="component" value="Chromosome 7"/>
</dbReference>
<dbReference type="RefSeq" id="XP_001418732.1">
    <property type="nucleotide sequence ID" value="XM_001418695.1"/>
</dbReference>
<evidence type="ECO:0000313" key="5">
    <source>
        <dbReference type="EMBL" id="ABO97025.1"/>
    </source>
</evidence>
<organism evidence="5 6">
    <name type="scientific">Ostreococcus lucimarinus (strain CCE9901)</name>
    <dbReference type="NCBI Taxonomy" id="436017"/>
    <lineage>
        <taxon>Eukaryota</taxon>
        <taxon>Viridiplantae</taxon>
        <taxon>Chlorophyta</taxon>
        <taxon>Mamiellophyceae</taxon>
        <taxon>Mamiellales</taxon>
        <taxon>Bathycoccaceae</taxon>
        <taxon>Ostreococcus</taxon>
    </lineage>
</organism>
<dbReference type="GO" id="GO:0008017">
    <property type="term" value="F:microtubule binding"/>
    <property type="evidence" value="ECO:0007669"/>
    <property type="project" value="InterPro"/>
</dbReference>
<dbReference type="OrthoDB" id="3176171at2759"/>
<dbReference type="AlphaFoldDB" id="A4S0E7"/>
<dbReference type="GO" id="GO:0003777">
    <property type="term" value="F:microtubule motor activity"/>
    <property type="evidence" value="ECO:0007669"/>
    <property type="project" value="InterPro"/>
</dbReference>
<reference evidence="5 6" key="1">
    <citation type="journal article" date="2007" name="Proc. Natl. Acad. Sci. U.S.A.">
        <title>The tiny eukaryote Ostreococcus provides genomic insights into the paradox of plankton speciation.</title>
        <authorList>
            <person name="Palenik B."/>
            <person name="Grimwood J."/>
            <person name="Aerts A."/>
            <person name="Rouze P."/>
            <person name="Salamov A."/>
            <person name="Putnam N."/>
            <person name="Dupont C."/>
            <person name="Jorgensen R."/>
            <person name="Derelle E."/>
            <person name="Rombauts S."/>
            <person name="Zhou K."/>
            <person name="Otillar R."/>
            <person name="Merchant S.S."/>
            <person name="Podell S."/>
            <person name="Gaasterland T."/>
            <person name="Napoli C."/>
            <person name="Gendler K."/>
            <person name="Manuell A."/>
            <person name="Tai V."/>
            <person name="Vallon O."/>
            <person name="Piganeau G."/>
            <person name="Jancek S."/>
            <person name="Heijde M."/>
            <person name="Jabbari K."/>
            <person name="Bowler C."/>
            <person name="Lohr M."/>
            <person name="Robbens S."/>
            <person name="Werner G."/>
            <person name="Dubchak I."/>
            <person name="Pazour G.J."/>
            <person name="Ren Q."/>
            <person name="Paulsen I."/>
            <person name="Delwiche C."/>
            <person name="Schmutz J."/>
            <person name="Rokhsar D."/>
            <person name="Van de Peer Y."/>
            <person name="Moreau H."/>
            <person name="Grigoriev I.V."/>
        </authorList>
    </citation>
    <scope>NUCLEOTIDE SEQUENCE [LARGE SCALE GENOMIC DNA]</scope>
    <source>
        <strain evidence="5 6">CCE9901</strain>
    </source>
</reference>
<dbReference type="PANTHER" id="PTHR24115:SF996">
    <property type="entry name" value="PUTATIVE-RELATED"/>
    <property type="match status" value="1"/>
</dbReference>
<proteinExistence type="inferred from homology"/>
<dbReference type="STRING" id="436017.A4S0E7"/>
<dbReference type="Gene3D" id="3.40.850.10">
    <property type="entry name" value="Kinesin motor domain"/>
    <property type="match status" value="1"/>
</dbReference>
<dbReference type="InterPro" id="IPR036961">
    <property type="entry name" value="Kinesin_motor_dom_sf"/>
</dbReference>
<feature type="domain" description="Kinesin motor" evidence="4">
    <location>
        <begin position="4"/>
        <end position="375"/>
    </location>
</feature>
<gene>
    <name evidence="5" type="ORF">OSTLU_32718</name>
</gene>
<feature type="region of interest" description="Disordered" evidence="3">
    <location>
        <begin position="116"/>
        <end position="136"/>
    </location>
</feature>
<dbReference type="PRINTS" id="PR00380">
    <property type="entry name" value="KINESINHEAVY"/>
</dbReference>
<feature type="compositionally biased region" description="Acidic residues" evidence="3">
    <location>
        <begin position="21"/>
        <end position="35"/>
    </location>
</feature>
<dbReference type="InterPro" id="IPR027417">
    <property type="entry name" value="P-loop_NTPase"/>
</dbReference>
<dbReference type="HOGENOM" id="CLU_001485_2_0_1"/>
<dbReference type="GO" id="GO:0005524">
    <property type="term" value="F:ATP binding"/>
    <property type="evidence" value="ECO:0007669"/>
    <property type="project" value="UniProtKB-UniRule"/>
</dbReference>
<dbReference type="SUPFAM" id="SSF52540">
    <property type="entry name" value="P-loop containing nucleoside triphosphate hydrolases"/>
    <property type="match status" value="1"/>
</dbReference>
<dbReference type="eggNOG" id="KOG4280">
    <property type="taxonomic scope" value="Eukaryota"/>
</dbReference>
<dbReference type="Pfam" id="PF00225">
    <property type="entry name" value="Kinesin"/>
    <property type="match status" value="1"/>
</dbReference>
<evidence type="ECO:0000256" key="1">
    <source>
        <dbReference type="ARBA" id="ARBA00023175"/>
    </source>
</evidence>
<dbReference type="PROSITE" id="PS50067">
    <property type="entry name" value="KINESIN_MOTOR_2"/>
    <property type="match status" value="1"/>
</dbReference>
<evidence type="ECO:0000259" key="4">
    <source>
        <dbReference type="PROSITE" id="PS50067"/>
    </source>
</evidence>
<dbReference type="GO" id="GO:0005874">
    <property type="term" value="C:microtubule"/>
    <property type="evidence" value="ECO:0007669"/>
    <property type="project" value="TreeGrafter"/>
</dbReference>